<dbReference type="SUPFAM" id="SSF48239">
    <property type="entry name" value="Terpenoid cyclases/Protein prenyltransferases"/>
    <property type="match status" value="1"/>
</dbReference>
<proteinExistence type="predicted"/>
<dbReference type="Gene3D" id="1.50.10.20">
    <property type="match status" value="2"/>
</dbReference>
<keyword evidence="3" id="KW-1185">Reference proteome</keyword>
<dbReference type="AlphaFoldDB" id="A0A5C5X6I1"/>
<feature type="signal peptide" evidence="1">
    <location>
        <begin position="1"/>
        <end position="31"/>
    </location>
</feature>
<dbReference type="InterPro" id="IPR008930">
    <property type="entry name" value="Terpenoid_cyclase/PrenylTrfase"/>
</dbReference>
<evidence type="ECO:0000256" key="1">
    <source>
        <dbReference type="SAM" id="SignalP"/>
    </source>
</evidence>
<name>A0A5C5X6I1_9PLAN</name>
<accession>A0A5C5X6I1</accession>
<dbReference type="PROSITE" id="PS51257">
    <property type="entry name" value="PROKAR_LIPOPROTEIN"/>
    <property type="match status" value="1"/>
</dbReference>
<dbReference type="Proteomes" id="UP000317243">
    <property type="component" value="Unassembled WGS sequence"/>
</dbReference>
<feature type="chain" id="PRO_5023077204" description="Squalene--hopene cyclase" evidence="1">
    <location>
        <begin position="32"/>
        <end position="359"/>
    </location>
</feature>
<dbReference type="EMBL" id="SIHI01000001">
    <property type="protein sequence ID" value="TWT57873.1"/>
    <property type="molecule type" value="Genomic_DNA"/>
</dbReference>
<evidence type="ECO:0000313" key="2">
    <source>
        <dbReference type="EMBL" id="TWT57873.1"/>
    </source>
</evidence>
<sequence length="359" mass="39338" precursor="true">MNVAIQRSRHSLSQSAVIWTALILSVSACSAQDSELRYGDAVPPEVEEIYERGLQWLVRNQSPDGSWGGSSIGHGGVGNSGITGMCIMAFLASGEDPNFGKYRENIRKAVRHLIRGQDSKTGYLPGSMYHHGFGMLGLAEVYGVLDDELLWAGEEDANEQRTIGEALELAVGCAATSQKNNPWGAWRYSPESTDADTSVSGAVLMGLLAARNAGINVPNEVIDKGLEYFQKMTTRQGSVGYSGIGGGGSRNLQAISGLVMAIGHRKDLDQYRGVMNQLTSTLESFENSYPFYFRYYMAQALFQGDFEAWQKWNKITVKQLSALQRDDGSFQSGHGEAYGTAMSMLAMALNYRFLPIYER</sequence>
<protein>
    <recommendedName>
        <fullName evidence="4">Squalene--hopene cyclase</fullName>
    </recommendedName>
</protein>
<keyword evidence="1" id="KW-0732">Signal</keyword>
<gene>
    <name evidence="2" type="ORF">KOR42_12400</name>
</gene>
<comment type="caution">
    <text evidence="2">The sequence shown here is derived from an EMBL/GenBank/DDBJ whole genome shotgun (WGS) entry which is preliminary data.</text>
</comment>
<evidence type="ECO:0000313" key="3">
    <source>
        <dbReference type="Proteomes" id="UP000317243"/>
    </source>
</evidence>
<evidence type="ECO:0008006" key="4">
    <source>
        <dbReference type="Google" id="ProtNLM"/>
    </source>
</evidence>
<reference evidence="2 3" key="1">
    <citation type="submission" date="2019-02" db="EMBL/GenBank/DDBJ databases">
        <title>Deep-cultivation of Planctomycetes and their phenomic and genomic characterization uncovers novel biology.</title>
        <authorList>
            <person name="Wiegand S."/>
            <person name="Jogler M."/>
            <person name="Boedeker C."/>
            <person name="Pinto D."/>
            <person name="Vollmers J."/>
            <person name="Rivas-Marin E."/>
            <person name="Kohn T."/>
            <person name="Peeters S.H."/>
            <person name="Heuer A."/>
            <person name="Rast P."/>
            <person name="Oberbeckmann S."/>
            <person name="Bunk B."/>
            <person name="Jeske O."/>
            <person name="Meyerdierks A."/>
            <person name="Storesund J.E."/>
            <person name="Kallscheuer N."/>
            <person name="Luecker S."/>
            <person name="Lage O.M."/>
            <person name="Pohl T."/>
            <person name="Merkel B.J."/>
            <person name="Hornburger P."/>
            <person name="Mueller R.-W."/>
            <person name="Bruemmer F."/>
            <person name="Labrenz M."/>
            <person name="Spormann A.M."/>
            <person name="Op Den Camp H."/>
            <person name="Overmann J."/>
            <person name="Amann R."/>
            <person name="Jetten M.S.M."/>
            <person name="Mascher T."/>
            <person name="Medema M.H."/>
            <person name="Devos D.P."/>
            <person name="Kaster A.-K."/>
            <person name="Ovreas L."/>
            <person name="Rohde M."/>
            <person name="Galperin M.Y."/>
            <person name="Jogler C."/>
        </authorList>
    </citation>
    <scope>NUCLEOTIDE SEQUENCE [LARGE SCALE GENOMIC DNA]</scope>
    <source>
        <strain evidence="2 3">KOR42</strain>
    </source>
</reference>
<organism evidence="2 3">
    <name type="scientific">Thalassoglobus neptunius</name>
    <dbReference type="NCBI Taxonomy" id="1938619"/>
    <lineage>
        <taxon>Bacteria</taxon>
        <taxon>Pseudomonadati</taxon>
        <taxon>Planctomycetota</taxon>
        <taxon>Planctomycetia</taxon>
        <taxon>Planctomycetales</taxon>
        <taxon>Planctomycetaceae</taxon>
        <taxon>Thalassoglobus</taxon>
    </lineage>
</organism>